<evidence type="ECO:0000313" key="3">
    <source>
        <dbReference type="Proteomes" id="UP000006755"/>
    </source>
</evidence>
<feature type="transmembrane region" description="Helical" evidence="1">
    <location>
        <begin position="95"/>
        <end position="116"/>
    </location>
</feature>
<dbReference type="STRING" id="745411.B3C1_00520"/>
<evidence type="ECO:0000256" key="1">
    <source>
        <dbReference type="SAM" id="Phobius"/>
    </source>
</evidence>
<name>K2JR96_9GAMM</name>
<dbReference type="RefSeq" id="WP_008482184.1">
    <property type="nucleotide sequence ID" value="NZ_AMRI01000001.1"/>
</dbReference>
<sequence>MPSTTTFRLSQAGTWLATLLVALVIAIAVVSDCLNEAARDSAFLRAFWLRLGVADPARVDAFEVLGILFLTLVGLTLVFKGLSTRRPIAVRIGSLCGLVFCPFFVVKVLLMAPLLLSFTSSFKGQCQAELEY</sequence>
<accession>K2JR96</accession>
<reference evidence="2 3" key="1">
    <citation type="journal article" date="2012" name="J. Bacteriol.">
        <title>Genome Sequence of Gallaecimonas xiamenensis Type Strain 3-C-1.</title>
        <authorList>
            <person name="Lai Q."/>
            <person name="Wang L."/>
            <person name="Wang W."/>
            <person name="Shao Z."/>
        </authorList>
    </citation>
    <scope>NUCLEOTIDE SEQUENCE [LARGE SCALE GENOMIC DNA]</scope>
    <source>
        <strain evidence="2 3">3-C-1</strain>
    </source>
</reference>
<comment type="caution">
    <text evidence="2">The sequence shown here is derived from an EMBL/GenBank/DDBJ whole genome shotgun (WGS) entry which is preliminary data.</text>
</comment>
<dbReference type="EMBL" id="AMRI01000001">
    <property type="protein sequence ID" value="EKE77898.1"/>
    <property type="molecule type" value="Genomic_DNA"/>
</dbReference>
<evidence type="ECO:0000313" key="2">
    <source>
        <dbReference type="EMBL" id="EKE77898.1"/>
    </source>
</evidence>
<keyword evidence="1" id="KW-0472">Membrane</keyword>
<keyword evidence="3" id="KW-1185">Reference proteome</keyword>
<gene>
    <name evidence="2" type="ORF">B3C1_00520</name>
</gene>
<dbReference type="Proteomes" id="UP000006755">
    <property type="component" value="Unassembled WGS sequence"/>
</dbReference>
<feature type="transmembrane region" description="Helical" evidence="1">
    <location>
        <begin position="12"/>
        <end position="31"/>
    </location>
</feature>
<dbReference type="AlphaFoldDB" id="K2JR96"/>
<proteinExistence type="predicted"/>
<organism evidence="2 3">
    <name type="scientific">Gallaecimonas xiamenensis 3-C-1</name>
    <dbReference type="NCBI Taxonomy" id="745411"/>
    <lineage>
        <taxon>Bacteria</taxon>
        <taxon>Pseudomonadati</taxon>
        <taxon>Pseudomonadota</taxon>
        <taxon>Gammaproteobacteria</taxon>
        <taxon>Enterobacterales</taxon>
        <taxon>Gallaecimonadaceae</taxon>
        <taxon>Gallaecimonas</taxon>
    </lineage>
</organism>
<keyword evidence="1" id="KW-1133">Transmembrane helix</keyword>
<keyword evidence="1" id="KW-0812">Transmembrane</keyword>
<protein>
    <submittedName>
        <fullName evidence="2">Uncharacterized protein</fullName>
    </submittedName>
</protein>
<feature type="transmembrane region" description="Helical" evidence="1">
    <location>
        <begin position="64"/>
        <end position="83"/>
    </location>
</feature>